<evidence type="ECO:0000313" key="2">
    <source>
        <dbReference type="EMBL" id="CCA22257.1"/>
    </source>
</evidence>
<feature type="domain" description="Peptidase A1" evidence="1">
    <location>
        <begin position="1"/>
        <end position="135"/>
    </location>
</feature>
<name>F0WLT1_9STRA</name>
<gene>
    <name evidence="2" type="primary">AlNc14C148G7452</name>
    <name evidence="2" type="ORF">ALNC14_084000</name>
</gene>
<reference evidence="2" key="1">
    <citation type="journal article" date="2011" name="PLoS Biol.">
        <title>Gene gain and loss during evolution of obligate parasitism in the white rust pathogen of Arabidopsis thaliana.</title>
        <authorList>
            <person name="Kemen E."/>
            <person name="Gardiner A."/>
            <person name="Schultz-Larsen T."/>
            <person name="Kemen A.C."/>
            <person name="Balmuth A.L."/>
            <person name="Robert-Seilaniantz A."/>
            <person name="Bailey K."/>
            <person name="Holub E."/>
            <person name="Studholme D.J."/>
            <person name="Maclean D."/>
            <person name="Jones J.D."/>
        </authorList>
    </citation>
    <scope>NUCLEOTIDE SEQUENCE</scope>
</reference>
<proteinExistence type="predicted"/>
<accession>F0WLT1</accession>
<evidence type="ECO:0000259" key="1">
    <source>
        <dbReference type="PROSITE" id="PS51767"/>
    </source>
</evidence>
<sequence length="165" mass="19067">MVADITFYGEKHLNKNLYVDFGYMDFVVPRSVYTKLETYVYENVGRHHLKNKYIKFACEKRSKLSPPDISFKLKDDSAIYTLTGNDYVMEDHKGRFCFLGLVPGKGDDWTIGGLFFRKYVTGMMVTSSENSIKFGFLQVKRVSTISGIKLHNDMHHEPLFELRAA</sequence>
<dbReference type="Gene3D" id="2.40.70.10">
    <property type="entry name" value="Acid Proteases"/>
    <property type="match status" value="1"/>
</dbReference>
<dbReference type="AlphaFoldDB" id="F0WLT1"/>
<organism evidence="2">
    <name type="scientific">Albugo laibachii Nc14</name>
    <dbReference type="NCBI Taxonomy" id="890382"/>
    <lineage>
        <taxon>Eukaryota</taxon>
        <taxon>Sar</taxon>
        <taxon>Stramenopiles</taxon>
        <taxon>Oomycota</taxon>
        <taxon>Peronosporomycetes</taxon>
        <taxon>Albuginales</taxon>
        <taxon>Albuginaceae</taxon>
        <taxon>Albugo</taxon>
    </lineage>
</organism>
<dbReference type="EMBL" id="FR824193">
    <property type="protein sequence ID" value="CCA22257.1"/>
    <property type="molecule type" value="Genomic_DNA"/>
</dbReference>
<dbReference type="Pfam" id="PF00026">
    <property type="entry name" value="Asp"/>
    <property type="match status" value="1"/>
</dbReference>
<dbReference type="InterPro" id="IPR033121">
    <property type="entry name" value="PEPTIDASE_A1"/>
</dbReference>
<dbReference type="InterPro" id="IPR021109">
    <property type="entry name" value="Peptidase_aspartic_dom_sf"/>
</dbReference>
<dbReference type="HOGENOM" id="CLU_1613821_0_0_1"/>
<dbReference type="PROSITE" id="PS51767">
    <property type="entry name" value="PEPTIDASE_A1"/>
    <property type="match status" value="1"/>
</dbReference>
<reference evidence="2" key="2">
    <citation type="submission" date="2011-02" db="EMBL/GenBank/DDBJ databases">
        <authorList>
            <person name="MacLean D."/>
        </authorList>
    </citation>
    <scope>NUCLEOTIDE SEQUENCE</scope>
</reference>
<protein>
    <submittedName>
        <fullName evidence="2">AlNc14C148G7452 protein</fullName>
    </submittedName>
</protein>
<dbReference type="SUPFAM" id="SSF50630">
    <property type="entry name" value="Acid proteases"/>
    <property type="match status" value="1"/>
</dbReference>